<evidence type="ECO:0000313" key="6">
    <source>
        <dbReference type="Proteomes" id="UP001165080"/>
    </source>
</evidence>
<dbReference type="GO" id="GO:0006606">
    <property type="term" value="P:protein import into nucleus"/>
    <property type="evidence" value="ECO:0007669"/>
    <property type="project" value="TreeGrafter"/>
</dbReference>
<keyword evidence="4" id="KW-0653">Protein transport</keyword>
<evidence type="ECO:0000256" key="2">
    <source>
        <dbReference type="ARBA" id="ARBA00010186"/>
    </source>
</evidence>
<keyword evidence="6" id="KW-1185">Reference proteome</keyword>
<keyword evidence="4" id="KW-0509">mRNA transport</keyword>
<accession>A0A9W6EZX8</accession>
<dbReference type="Pfam" id="PF04097">
    <property type="entry name" value="Nic96"/>
    <property type="match status" value="1"/>
</dbReference>
<sequence>MSGAADWNTLLQQSADLVGQDLNNVPRVERSLPQLQQYADALRSRTNRYRGPAEQAAATRLLAQQGFDASRLTSEVVGLEIVPTIEDVFHAETSSVEEYLQQVEEATLLAAIQEAQQESVASFEAYMEQCMSRDWAANKRRLFGLIAPSGTPGGPQPLIGRSGTGDGGQVFSSQALRLSPKEAAYVELVKKMAVAAGSHAGGPAGLDVVRGFKEACEKYEDKPAGQDFPMSSIWGLLASVLGEARRRNVTPSAGGGGQRYVDALVAGARKHLEEGHQRHMRATITRYKLVAERGPDPDSLRDVQAYVQVKFRDRGPLDFAAPNGMDTSWIQLFYCLRSGYDKAAARIAERCGDLLLLTTGGRGGGVGVGMGMGAGVGASMRPLVEEWTANGCRLSERFAVALSREAERLLRDKNGLRHSARAPYQALVCAVLAGDARAVDSLSAALQAAGLPPILSTIEDFMWARLALVGGGGGAAAGPSGGGAAAAAAAAGLPAAGVASYTLVELQADINRWPSQYYSKQNREPLAYVMVLLLSLQWATAVRFLWRDDTTKPFRLDAVHIGLALQAEGALAVLNAGGAGAAAAATPGADGAAGAGPGSAAADVANMAVQYSRKFVSAGDSGTALYYRWLAAMARGGSLAVKGAMLRELLVGGRDFGTLLGGGGAGAKGSLHALVPDAEERRRLFEGVAYECQMSAQPEEAVELYLAADRPVAALSLINGQMSATIAAAVDEAVAQAGAPAGTPTPTMERLERIARSGRAAVERLTGVRGGAASSSGAFGASPPSASAAVAADPAARRELEAFQQLGTIRDMLLAAKRGRHDQALQRLSELPFIPTERSRLDLCVRMSTQLHPAIAERLQDVIATAADSIAARRPGLGKEAAAMLASELAVITQYANSMAGARLPQAVYRKLAEAQVFVA</sequence>
<dbReference type="PANTHER" id="PTHR11225">
    <property type="entry name" value="NUCLEAR PORE COMPLEX PROTEIN NUP93 NUCLEOPORIN NUP93 DEAD EYE PROTEIN"/>
    <property type="match status" value="1"/>
</dbReference>
<keyword evidence="4" id="KW-0813">Transport</keyword>
<dbReference type="InterPro" id="IPR007231">
    <property type="entry name" value="Nucleoporin_int_Nup93/Nic96"/>
</dbReference>
<dbReference type="PANTHER" id="PTHR11225:SF4">
    <property type="entry name" value="NUCLEAR PORE COMPLEX PROTEIN NUP93"/>
    <property type="match status" value="1"/>
</dbReference>
<name>A0A9W6EZX8_9CHLO</name>
<dbReference type="GO" id="GO:0005643">
    <property type="term" value="C:nuclear pore"/>
    <property type="evidence" value="ECO:0007669"/>
    <property type="project" value="UniProtKB-SubCell"/>
</dbReference>
<protein>
    <recommendedName>
        <fullName evidence="4">Nuclear pore protein</fullName>
    </recommendedName>
</protein>
<dbReference type="Proteomes" id="UP001165080">
    <property type="component" value="Unassembled WGS sequence"/>
</dbReference>
<keyword evidence="4" id="KW-0811">Translocation</keyword>
<dbReference type="GO" id="GO:0017056">
    <property type="term" value="F:structural constituent of nuclear pore"/>
    <property type="evidence" value="ECO:0007669"/>
    <property type="project" value="InterPro"/>
</dbReference>
<evidence type="ECO:0000256" key="4">
    <source>
        <dbReference type="RuleBase" id="RU364035"/>
    </source>
</evidence>
<dbReference type="EMBL" id="BRXU01000003">
    <property type="protein sequence ID" value="GLC50566.1"/>
    <property type="molecule type" value="Genomic_DNA"/>
</dbReference>
<organism evidence="5 6">
    <name type="scientific">Pleodorina starrii</name>
    <dbReference type="NCBI Taxonomy" id="330485"/>
    <lineage>
        <taxon>Eukaryota</taxon>
        <taxon>Viridiplantae</taxon>
        <taxon>Chlorophyta</taxon>
        <taxon>core chlorophytes</taxon>
        <taxon>Chlorophyceae</taxon>
        <taxon>CS clade</taxon>
        <taxon>Chlamydomonadales</taxon>
        <taxon>Volvocaceae</taxon>
        <taxon>Pleodorina</taxon>
    </lineage>
</organism>
<evidence type="ECO:0000313" key="5">
    <source>
        <dbReference type="EMBL" id="GLC50566.1"/>
    </source>
</evidence>
<comment type="subcellular location">
    <subcellularLocation>
        <location evidence="1">Nucleus envelope</location>
    </subcellularLocation>
    <subcellularLocation>
        <location evidence="4">Nucleus</location>
        <location evidence="4">Nuclear pore complex</location>
    </subcellularLocation>
</comment>
<reference evidence="5 6" key="1">
    <citation type="journal article" date="2023" name="Commun. Biol.">
        <title>Reorganization of the ancestral sex-determining regions during the evolution of trioecy in Pleodorina starrii.</title>
        <authorList>
            <person name="Takahashi K."/>
            <person name="Suzuki S."/>
            <person name="Kawai-Toyooka H."/>
            <person name="Yamamoto K."/>
            <person name="Hamaji T."/>
            <person name="Ootsuki R."/>
            <person name="Yamaguchi H."/>
            <person name="Kawachi M."/>
            <person name="Higashiyama T."/>
            <person name="Nozaki H."/>
        </authorList>
    </citation>
    <scope>NUCLEOTIDE SEQUENCE [LARGE SCALE GENOMIC DNA]</scope>
    <source>
        <strain evidence="5 6">NIES-4479</strain>
    </source>
</reference>
<gene>
    <name evidence="5" type="primary">PLEST010443</name>
    <name evidence="5" type="ORF">PLESTB_000394000</name>
</gene>
<comment type="caution">
    <text evidence="5">The sequence shown here is derived from an EMBL/GenBank/DDBJ whole genome shotgun (WGS) entry which is preliminary data.</text>
</comment>
<evidence type="ECO:0000256" key="1">
    <source>
        <dbReference type="ARBA" id="ARBA00004259"/>
    </source>
</evidence>
<proteinExistence type="inferred from homology"/>
<keyword evidence="4" id="KW-0906">Nuclear pore complex</keyword>
<evidence type="ECO:0000256" key="3">
    <source>
        <dbReference type="ARBA" id="ARBA00023242"/>
    </source>
</evidence>
<dbReference type="GO" id="GO:0016973">
    <property type="term" value="P:poly(A)+ mRNA export from nucleus"/>
    <property type="evidence" value="ECO:0007669"/>
    <property type="project" value="TreeGrafter"/>
</dbReference>
<keyword evidence="3 4" id="KW-0539">Nucleus</keyword>
<keyword evidence="4" id="KW-0472">Membrane</keyword>
<comment type="similarity">
    <text evidence="2 4">Belongs to the nucleoporin interacting component (NIC) family.</text>
</comment>
<dbReference type="AlphaFoldDB" id="A0A9W6EZX8"/>